<dbReference type="PANTHER" id="PTHR39338:SF6">
    <property type="entry name" value="BLL5662 PROTEIN"/>
    <property type="match status" value="1"/>
</dbReference>
<sequence>MPDRGPDLPALAARFVAACHAAGLPGGPERAERFARAVVAVAPTSTGRLRACARATLVSDPADLPVLDRVFATVFGHDLDDVSPDVERGDPGPPPIDEPAPGGRPEPADRTEPVPGGGLRDAAASAGTGDDGREQVVPVVASAAERLAARDFADLTPAELAELAALMRRMRIVLPRRRSRRTRRAATGARVDLRRTLAAARRTGGEAVVLARRRPTTVPRRLVVLCDISGSMEPYARAVLQLLGSAAGTERAEVFTFATRLTRLTPALRRGAATGRGGVAAALRRAAALAPDWSGGTRIAEALAGLQRFHGGAAVRGAVVLIVSDGWETGDPAALGRQMAVLRRRAYRIVWANPRTADERYRPLVGGMAAAWPHCDEIVSAHRGFALVRLVEALATDRARGTPAGTTRRDP</sequence>
<keyword evidence="4" id="KW-1185">Reference proteome</keyword>
<feature type="compositionally biased region" description="Basic and acidic residues" evidence="1">
    <location>
        <begin position="80"/>
        <end position="90"/>
    </location>
</feature>
<dbReference type="CDD" id="cd00198">
    <property type="entry name" value="vWFA"/>
    <property type="match status" value="1"/>
</dbReference>
<feature type="domain" description="VWFA" evidence="2">
    <location>
        <begin position="219"/>
        <end position="387"/>
    </location>
</feature>
<dbReference type="PANTHER" id="PTHR39338">
    <property type="entry name" value="BLL5662 PROTEIN-RELATED"/>
    <property type="match status" value="1"/>
</dbReference>
<dbReference type="Proteomes" id="UP001500449">
    <property type="component" value="Unassembled WGS sequence"/>
</dbReference>
<dbReference type="SMART" id="SM00327">
    <property type="entry name" value="VWA"/>
    <property type="match status" value="1"/>
</dbReference>
<proteinExistence type="predicted"/>
<feature type="compositionally biased region" description="Pro residues" evidence="1">
    <location>
        <begin position="91"/>
        <end position="104"/>
    </location>
</feature>
<dbReference type="InterPro" id="IPR008912">
    <property type="entry name" value="Uncharacterised_CoxE"/>
</dbReference>
<comment type="caution">
    <text evidence="3">The sequence shown here is derived from an EMBL/GenBank/DDBJ whole genome shotgun (WGS) entry which is preliminary data.</text>
</comment>
<evidence type="ECO:0000313" key="4">
    <source>
        <dbReference type="Proteomes" id="UP001500449"/>
    </source>
</evidence>
<dbReference type="EMBL" id="BAAAQK010000028">
    <property type="protein sequence ID" value="GAA1876516.1"/>
    <property type="molecule type" value="Genomic_DNA"/>
</dbReference>
<protein>
    <submittedName>
        <fullName evidence="3">VWA domain-containing protein</fullName>
    </submittedName>
</protein>
<dbReference type="InterPro" id="IPR002035">
    <property type="entry name" value="VWF_A"/>
</dbReference>
<dbReference type="PIRSF" id="PIRSF010256">
    <property type="entry name" value="CoxE_vWa"/>
    <property type="match status" value="1"/>
</dbReference>
<reference evidence="3 4" key="1">
    <citation type="journal article" date="2019" name="Int. J. Syst. Evol. Microbiol.">
        <title>The Global Catalogue of Microorganisms (GCM) 10K type strain sequencing project: providing services to taxonomists for standard genome sequencing and annotation.</title>
        <authorList>
            <consortium name="The Broad Institute Genomics Platform"/>
            <consortium name="The Broad Institute Genome Sequencing Center for Infectious Disease"/>
            <person name="Wu L."/>
            <person name="Ma J."/>
        </authorList>
    </citation>
    <scope>NUCLEOTIDE SEQUENCE [LARGE SCALE GENOMIC DNA]</scope>
    <source>
        <strain evidence="3 4">JCM 16009</strain>
    </source>
</reference>
<dbReference type="Gene3D" id="3.40.50.410">
    <property type="entry name" value="von Willebrand factor, type A domain"/>
    <property type="match status" value="1"/>
</dbReference>
<name>A0ABN2NR35_9PSEU</name>
<evidence type="ECO:0000313" key="3">
    <source>
        <dbReference type="EMBL" id="GAA1876516.1"/>
    </source>
</evidence>
<evidence type="ECO:0000259" key="2">
    <source>
        <dbReference type="SMART" id="SM00327"/>
    </source>
</evidence>
<gene>
    <name evidence="3" type="ORF">GCM10009836_67360</name>
</gene>
<dbReference type="InterPro" id="IPR011195">
    <property type="entry name" value="UCP010256"/>
</dbReference>
<dbReference type="RefSeq" id="WP_344426659.1">
    <property type="nucleotide sequence ID" value="NZ_BAAAQK010000028.1"/>
</dbReference>
<accession>A0ABN2NR35</accession>
<evidence type="ECO:0000256" key="1">
    <source>
        <dbReference type="SAM" id="MobiDB-lite"/>
    </source>
</evidence>
<dbReference type="SUPFAM" id="SSF53300">
    <property type="entry name" value="vWA-like"/>
    <property type="match status" value="1"/>
</dbReference>
<feature type="region of interest" description="Disordered" evidence="1">
    <location>
        <begin position="80"/>
        <end position="133"/>
    </location>
</feature>
<dbReference type="Pfam" id="PF05762">
    <property type="entry name" value="VWA_CoxE"/>
    <property type="match status" value="1"/>
</dbReference>
<organism evidence="3 4">
    <name type="scientific">Pseudonocardia ailaonensis</name>
    <dbReference type="NCBI Taxonomy" id="367279"/>
    <lineage>
        <taxon>Bacteria</taxon>
        <taxon>Bacillati</taxon>
        <taxon>Actinomycetota</taxon>
        <taxon>Actinomycetes</taxon>
        <taxon>Pseudonocardiales</taxon>
        <taxon>Pseudonocardiaceae</taxon>
        <taxon>Pseudonocardia</taxon>
    </lineage>
</organism>
<dbReference type="InterPro" id="IPR036465">
    <property type="entry name" value="vWFA_dom_sf"/>
</dbReference>